<dbReference type="Proteomes" id="UP000193244">
    <property type="component" value="Unassembled WGS sequence"/>
</dbReference>
<evidence type="ECO:0000259" key="1">
    <source>
        <dbReference type="Pfam" id="PF04954"/>
    </source>
</evidence>
<evidence type="ECO:0000313" key="2">
    <source>
        <dbReference type="EMBL" id="SMG35533.1"/>
    </source>
</evidence>
<dbReference type="InterPro" id="IPR007037">
    <property type="entry name" value="SIP_rossman_dom"/>
</dbReference>
<sequence length="132" mass="14083">MTEAGAMPTTAGRVLLAGDSSIIPVIQGLIETLPDNARGQIFIEVESALDITPLVTPERITVSWLARDVRAGAPGQILDRAIRAWVSEMTTGDVVTDGAELCVWLGGEAARIDDLRSELAERLGSSRETLAR</sequence>
<proteinExistence type="predicted"/>
<name>A0A1X7K4A4_9MICO</name>
<dbReference type="Pfam" id="PF04954">
    <property type="entry name" value="SIP"/>
    <property type="match status" value="1"/>
</dbReference>
<dbReference type="PANTHER" id="PTHR30157">
    <property type="entry name" value="FERRIC REDUCTASE, NADPH-DEPENDENT"/>
    <property type="match status" value="1"/>
</dbReference>
<dbReference type="STRING" id="150121.SAMN06296010_2061"/>
<dbReference type="AlphaFoldDB" id="A0A1X7K4A4"/>
<feature type="domain" description="SIP-like Rossmann fold" evidence="1">
    <location>
        <begin position="13"/>
        <end position="129"/>
    </location>
</feature>
<organism evidence="2 3">
    <name type="scientific">Agreia pratensis</name>
    <dbReference type="NCBI Taxonomy" id="150121"/>
    <lineage>
        <taxon>Bacteria</taxon>
        <taxon>Bacillati</taxon>
        <taxon>Actinomycetota</taxon>
        <taxon>Actinomycetes</taxon>
        <taxon>Micrococcales</taxon>
        <taxon>Microbacteriaceae</taxon>
        <taxon>Agreia</taxon>
    </lineage>
</organism>
<dbReference type="PANTHER" id="PTHR30157:SF0">
    <property type="entry name" value="NADPH-DEPENDENT FERRIC-CHELATE REDUCTASE"/>
    <property type="match status" value="1"/>
</dbReference>
<protein>
    <submittedName>
        <fullName evidence="2">Siderophore-interacting protein</fullName>
    </submittedName>
</protein>
<accession>A0A1X7K4A4</accession>
<dbReference type="Gene3D" id="3.40.50.80">
    <property type="entry name" value="Nucleotide-binding domain of ferredoxin-NADP reductase (FNR) module"/>
    <property type="match status" value="1"/>
</dbReference>
<gene>
    <name evidence="2" type="ORF">SAMN06296010_2061</name>
</gene>
<dbReference type="InterPro" id="IPR039374">
    <property type="entry name" value="SIP_fam"/>
</dbReference>
<reference evidence="3" key="1">
    <citation type="submission" date="2017-04" db="EMBL/GenBank/DDBJ databases">
        <authorList>
            <person name="Varghese N."/>
            <person name="Submissions S."/>
        </authorList>
    </citation>
    <scope>NUCLEOTIDE SEQUENCE [LARGE SCALE GENOMIC DNA]</scope>
    <source>
        <strain evidence="3">VKM Ac-2510</strain>
    </source>
</reference>
<evidence type="ECO:0000313" key="3">
    <source>
        <dbReference type="Proteomes" id="UP000193244"/>
    </source>
</evidence>
<keyword evidence="3" id="KW-1185">Reference proteome</keyword>
<dbReference type="InterPro" id="IPR039261">
    <property type="entry name" value="FNR_nucleotide-bd"/>
</dbReference>
<dbReference type="EMBL" id="FXAY01000003">
    <property type="protein sequence ID" value="SMG35533.1"/>
    <property type="molecule type" value="Genomic_DNA"/>
</dbReference>